<dbReference type="InterPro" id="IPR016181">
    <property type="entry name" value="Acyl_CoA_acyltransferase"/>
</dbReference>
<evidence type="ECO:0000259" key="5">
    <source>
        <dbReference type="PROSITE" id="PS51186"/>
    </source>
</evidence>
<keyword evidence="1 4" id="KW-0808">Transferase</keyword>
<comment type="function">
    <text evidence="4">Catalyzes the transfer of acetyl from acetyl-CoA to desacetylmycothiol (Cys-GlcN-Ins) to form mycothiol.</text>
</comment>
<dbReference type="EMBL" id="MLHW01000001">
    <property type="protein sequence ID" value="OHT55850.1"/>
    <property type="molecule type" value="Genomic_DNA"/>
</dbReference>
<gene>
    <name evidence="4" type="primary">mshD</name>
    <name evidence="6" type="ORF">BKG62_07130</name>
    <name evidence="7" type="ORF">BKG82_13405</name>
</gene>
<dbReference type="InterPro" id="IPR050276">
    <property type="entry name" value="MshD_Acetyltransferase"/>
</dbReference>
<evidence type="ECO:0000256" key="4">
    <source>
        <dbReference type="HAMAP-Rule" id="MF_01698"/>
    </source>
</evidence>
<dbReference type="InterPro" id="IPR017813">
    <property type="entry name" value="Mycothiol_AcTrfase"/>
</dbReference>
<accession>A0A1S1KI77</accession>
<dbReference type="PANTHER" id="PTHR43617:SF31">
    <property type="entry name" value="MYCOTHIOL ACETYLTRANSFERASE"/>
    <property type="match status" value="1"/>
</dbReference>
<dbReference type="InterPro" id="IPR000182">
    <property type="entry name" value="GNAT_dom"/>
</dbReference>
<dbReference type="EC" id="2.3.1.189" evidence="4"/>
<dbReference type="GO" id="GO:0008999">
    <property type="term" value="F:protein-N-terminal-alanine acetyltransferase activity"/>
    <property type="evidence" value="ECO:0007669"/>
    <property type="project" value="TreeGrafter"/>
</dbReference>
<feature type="binding site" evidence="4">
    <location>
        <begin position="88"/>
        <end position="93"/>
    </location>
    <ligand>
        <name>acetyl-CoA</name>
        <dbReference type="ChEBI" id="CHEBI:57288"/>
        <label>1</label>
    </ligand>
</feature>
<sequence>MTEWVPLLDDQRQLQIRELIVEATRVDGIAPVGEQVLRELRGTGAKHLVAEDGDDVAGYLNLVLPDEGAADENATAMAELVVVPGARRRGIGSAMIRLALAEGGDGTRIWAHGDLPPARALAATLGLVALRRLHQMRRPLADLPAISADASVVIRHYAGPQDDSDILRVNNAAFAWHPEQGGWGQDDLSARFAEPWFDPGGLFLAHDAQTGDLLGFHWTKTHLDKPGVGEVYVVGVDPAAQGRGLGHLLTLVGLHHLADAGLGTVLLYVESDNGAALRTYERLGFAVFHTDAAYGRA</sequence>
<comment type="similarity">
    <text evidence="4">Belongs to the acetyltransferase family. MshD subfamily.</text>
</comment>
<dbReference type="PANTHER" id="PTHR43617">
    <property type="entry name" value="L-AMINO ACID N-ACETYLTRANSFERASE"/>
    <property type="match status" value="1"/>
</dbReference>
<dbReference type="PROSITE" id="PS51186">
    <property type="entry name" value="GNAT"/>
    <property type="match status" value="2"/>
</dbReference>
<keyword evidence="3 4" id="KW-0012">Acyltransferase</keyword>
<dbReference type="Gene3D" id="3.40.630.30">
    <property type="match status" value="1"/>
</dbReference>
<reference evidence="6 9" key="1">
    <citation type="submission" date="2016-10" db="EMBL/GenBank/DDBJ databases">
        <title>Evaluation of Human, Animal and Environmental Mycobacterium chelonae Isolates by Core Genome Phylogenomic Analysis, Targeted Gene Comparison, and Anti-microbial Susceptibility Patterns: A Tale of Mistaken Identities.</title>
        <authorList>
            <person name="Fogelson S.B."/>
            <person name="Camus A.C."/>
            <person name="Lorenz W."/>
            <person name="Vasireddy R."/>
            <person name="Vasireddy S."/>
            <person name="Smith T."/>
            <person name="Brown-Elliott B.A."/>
            <person name="Wallace R.J.Jr."/>
            <person name="Hasan N.A."/>
            <person name="Reischl U."/>
            <person name="Sanchez S."/>
        </authorList>
    </citation>
    <scope>NUCLEOTIDE SEQUENCE [LARGE SCALE GENOMIC DNA]</scope>
    <source>
        <strain evidence="6 9">42895</strain>
    </source>
</reference>
<comment type="subunit">
    <text evidence="4">Monomer.</text>
</comment>
<dbReference type="Proteomes" id="UP000180113">
    <property type="component" value="Unassembled WGS sequence"/>
</dbReference>
<evidence type="ECO:0000256" key="3">
    <source>
        <dbReference type="ARBA" id="ARBA00023315"/>
    </source>
</evidence>
<feature type="binding site" evidence="4">
    <location>
        <position position="179"/>
    </location>
    <ligand>
        <name>1D-myo-inositol 2-(L-cysteinylamino)-2-deoxy-alpha-D-glucopyranoside</name>
        <dbReference type="ChEBI" id="CHEBI:58887"/>
    </ligand>
</feature>
<feature type="binding site" evidence="4">
    <location>
        <position position="220"/>
    </location>
    <ligand>
        <name>1D-myo-inositol 2-(L-cysteinylamino)-2-deoxy-alpha-D-glucopyranoside</name>
        <dbReference type="ChEBI" id="CHEBI:58887"/>
    </ligand>
</feature>
<dbReference type="CDD" id="cd04301">
    <property type="entry name" value="NAT_SF"/>
    <property type="match status" value="1"/>
</dbReference>
<organism evidence="7 8">
    <name type="scientific">Mycobacteroides chelonae</name>
    <name type="common">Mycobacterium chelonae</name>
    <dbReference type="NCBI Taxonomy" id="1774"/>
    <lineage>
        <taxon>Bacteria</taxon>
        <taxon>Bacillati</taxon>
        <taxon>Actinomycetota</taxon>
        <taxon>Actinomycetes</taxon>
        <taxon>Mycobacteriales</taxon>
        <taxon>Mycobacteriaceae</taxon>
        <taxon>Mycobacteroides</taxon>
    </lineage>
</organism>
<feature type="binding site" evidence="4">
    <location>
        <position position="230"/>
    </location>
    <ligand>
        <name>1D-myo-inositol 2-(L-cysteinylamino)-2-deoxy-alpha-D-glucopyranoside</name>
        <dbReference type="ChEBI" id="CHEBI:58887"/>
    </ligand>
</feature>
<dbReference type="GO" id="GO:0035447">
    <property type="term" value="F:mycothiol synthase activity"/>
    <property type="evidence" value="ECO:0007669"/>
    <property type="project" value="UniProtKB-UniRule"/>
</dbReference>
<keyword evidence="2 4" id="KW-0677">Repeat</keyword>
<evidence type="ECO:0000313" key="6">
    <source>
        <dbReference type="EMBL" id="OHT55850.1"/>
    </source>
</evidence>
<feature type="binding site" evidence="4">
    <location>
        <position position="34"/>
    </location>
    <ligand>
        <name>1D-myo-inositol 2-(L-cysteinylamino)-2-deoxy-alpha-D-glucopyranoside</name>
        <dbReference type="ChEBI" id="CHEBI:58887"/>
    </ligand>
</feature>
<evidence type="ECO:0000256" key="1">
    <source>
        <dbReference type="ARBA" id="ARBA00022679"/>
    </source>
</evidence>
<dbReference type="PIRSF" id="PIRSF021524">
    <property type="entry name" value="MSH_acetyltransferase"/>
    <property type="match status" value="1"/>
</dbReference>
<comment type="caution">
    <text evidence="7">The sequence shown here is derived from an EMBL/GenBank/DDBJ whole genome shotgun (WGS) entry which is preliminary data.</text>
</comment>
<comment type="catalytic activity">
    <reaction evidence="4">
        <text>1D-myo-inositol 2-(L-cysteinylamino)-2-deoxy-alpha-D-glucopyranoside + acetyl-CoA = mycothiol + CoA + H(+)</text>
        <dbReference type="Rhea" id="RHEA:26172"/>
        <dbReference type="ChEBI" id="CHEBI:15378"/>
        <dbReference type="ChEBI" id="CHEBI:16768"/>
        <dbReference type="ChEBI" id="CHEBI:57287"/>
        <dbReference type="ChEBI" id="CHEBI:57288"/>
        <dbReference type="ChEBI" id="CHEBI:58887"/>
        <dbReference type="EC" id="2.3.1.189"/>
    </reaction>
</comment>
<dbReference type="NCBIfam" id="TIGR03448">
    <property type="entry name" value="mycothiol_MshD"/>
    <property type="match status" value="1"/>
</dbReference>
<feature type="binding site" evidence="4">
    <location>
        <position position="268"/>
    </location>
    <ligand>
        <name>1D-myo-inositol 2-(L-cysteinylamino)-2-deoxy-alpha-D-glucopyranoside</name>
        <dbReference type="ChEBI" id="CHEBI:58887"/>
    </ligand>
</feature>
<dbReference type="GO" id="GO:0010125">
    <property type="term" value="P:mycothiol biosynthetic process"/>
    <property type="evidence" value="ECO:0007669"/>
    <property type="project" value="UniProtKB-UniRule"/>
</dbReference>
<protein>
    <recommendedName>
        <fullName evidence="4">Mycothiol acetyltransferase</fullName>
        <shortName evidence="4">MSH acetyltransferase</shortName>
        <ecNumber evidence="4">2.3.1.189</ecNumber>
    </recommendedName>
    <alternativeName>
        <fullName evidence="4">Mycothiol synthase</fullName>
    </alternativeName>
</protein>
<evidence type="ECO:0000313" key="8">
    <source>
        <dbReference type="Proteomes" id="UP000180043"/>
    </source>
</evidence>
<feature type="binding site" evidence="4">
    <location>
        <begin position="273"/>
        <end position="278"/>
    </location>
    <ligand>
        <name>acetyl-CoA</name>
        <dbReference type="ChEBI" id="CHEBI:57288"/>
        <label>2</label>
    </ligand>
</feature>
<dbReference type="HAMAP" id="MF_01698">
    <property type="entry name" value="MshD"/>
    <property type="match status" value="1"/>
</dbReference>
<feature type="domain" description="N-acetyltransferase" evidence="5">
    <location>
        <begin position="152"/>
        <end position="297"/>
    </location>
</feature>
<feature type="binding site" evidence="4">
    <location>
        <begin position="234"/>
        <end position="236"/>
    </location>
    <ligand>
        <name>acetyl-CoA</name>
        <dbReference type="ChEBI" id="CHEBI:57288"/>
        <label>2</label>
    </ligand>
</feature>
<dbReference type="RefSeq" id="WP_057969375.1">
    <property type="nucleotide sequence ID" value="NZ_CP050223.1"/>
</dbReference>
<evidence type="ECO:0000256" key="2">
    <source>
        <dbReference type="ARBA" id="ARBA00022737"/>
    </source>
</evidence>
<feature type="binding site" evidence="4">
    <location>
        <begin position="241"/>
        <end position="247"/>
    </location>
    <ligand>
        <name>acetyl-CoA</name>
        <dbReference type="ChEBI" id="CHEBI:57288"/>
        <label>2</label>
    </ligand>
</feature>
<dbReference type="EMBL" id="MLIQ01000015">
    <property type="protein sequence ID" value="OHU56856.1"/>
    <property type="molecule type" value="Genomic_DNA"/>
</dbReference>
<evidence type="ECO:0000313" key="9">
    <source>
        <dbReference type="Proteomes" id="UP000180113"/>
    </source>
</evidence>
<name>A0A1S1KI77_MYCCH</name>
<feature type="domain" description="N-acetyltransferase" evidence="5">
    <location>
        <begin position="1"/>
        <end position="149"/>
    </location>
</feature>
<reference evidence="7 8" key="2">
    <citation type="submission" date="2016-10" db="EMBL/GenBank/DDBJ databases">
        <title>Evaluation of Human, Veterinary and Environmental Mycobacterium chelonae Isolates by Core Genome Phylogenomic Analysis, Targeted Gene Comparison, and Anti-microbial Susceptibility Patterns: A Tale of Mistaken Identities.</title>
        <authorList>
            <person name="Fogelson S.B."/>
            <person name="Camus A.C."/>
            <person name="Lorenz W."/>
            <person name="Vasireddy R."/>
            <person name="Vasireddy S."/>
            <person name="Smith T."/>
            <person name="Brown-Elliott B.A."/>
            <person name="Wallace R.J.Jr."/>
            <person name="Hasan N.A."/>
            <person name="Reischl U."/>
            <person name="Sanchez S."/>
        </authorList>
    </citation>
    <scope>NUCLEOTIDE SEQUENCE [LARGE SCALE GENOMIC DNA]</scope>
    <source>
        <strain evidence="7 8">15515</strain>
    </source>
</reference>
<feature type="binding site" evidence="4">
    <location>
        <begin position="80"/>
        <end position="82"/>
    </location>
    <ligand>
        <name>acetyl-CoA</name>
        <dbReference type="ChEBI" id="CHEBI:57288"/>
        <label>1</label>
    </ligand>
</feature>
<dbReference type="Pfam" id="PF00583">
    <property type="entry name" value="Acetyltransf_1"/>
    <property type="match status" value="2"/>
</dbReference>
<dbReference type="SUPFAM" id="SSF55729">
    <property type="entry name" value="Acyl-CoA N-acyltransferases (Nat)"/>
    <property type="match status" value="1"/>
</dbReference>
<proteinExistence type="inferred from homology"/>
<dbReference type="Proteomes" id="UP000180043">
    <property type="component" value="Unassembled WGS sequence"/>
</dbReference>
<evidence type="ECO:0000313" key="7">
    <source>
        <dbReference type="EMBL" id="OHU56856.1"/>
    </source>
</evidence>
<dbReference type="AlphaFoldDB" id="A0A1S1KI77"/>